<evidence type="ECO:0000313" key="7">
    <source>
        <dbReference type="Proteomes" id="UP000003246"/>
    </source>
</evidence>
<dbReference type="SMART" id="SM01230">
    <property type="entry name" value="Gln-synt_C"/>
    <property type="match status" value="1"/>
</dbReference>
<comment type="similarity">
    <text evidence="1 2">Belongs to the glutamine synthetase family.</text>
</comment>
<dbReference type="Gene3D" id="3.30.590.10">
    <property type="entry name" value="Glutamine synthetase/guanido kinase, catalytic domain"/>
    <property type="match status" value="1"/>
</dbReference>
<organism evidence="6 7">
    <name type="scientific">Bacteroides eggerthii 1_2_48FAA</name>
    <dbReference type="NCBI Taxonomy" id="665953"/>
    <lineage>
        <taxon>Bacteria</taxon>
        <taxon>Pseudomonadati</taxon>
        <taxon>Bacteroidota</taxon>
        <taxon>Bacteroidia</taxon>
        <taxon>Bacteroidales</taxon>
        <taxon>Bacteroidaceae</taxon>
        <taxon>Bacteroides</taxon>
    </lineage>
</organism>
<dbReference type="PANTHER" id="PTHR42974:SF1">
    <property type="entry name" value="TYPE-3 GLUTAMINE SYNTHETASE"/>
    <property type="match status" value="1"/>
</dbReference>
<dbReference type="GO" id="GO:0006542">
    <property type="term" value="P:glutamine biosynthetic process"/>
    <property type="evidence" value="ECO:0007669"/>
    <property type="project" value="InterPro"/>
</dbReference>
<feature type="region of interest" description="Disordered" evidence="3">
    <location>
        <begin position="418"/>
        <end position="460"/>
    </location>
</feature>
<dbReference type="GO" id="GO:0004356">
    <property type="term" value="F:glutamine synthetase activity"/>
    <property type="evidence" value="ECO:0007669"/>
    <property type="project" value="InterPro"/>
</dbReference>
<sequence length="468" mass="52765">MSKMRFFALQELANRRPLEVITPSNKLSDYYGSHVFDRKKMQEYLPKEAYKAVTDAIEKGTPISREMADLIANGMKSWAKSLNVTHYTHWFQPLTDGTAEKHDGFIEFGEDGDVIERFSGKLLIQQEPDASSFPNGGIRNTFEARGYTAWDVSSPAFVVETTLCIPTIFISYTGEALDYKTPLLKALAAVDKAATDVCQLFDKNITRVYTNLGWEQEYFLVDSALYNARPDLCLTGRTLMGHSSAKDQQLEDHYFGSIPPRVTAFMKELEIECHKLGIPVKTRHNEVAPNQFELAPIFENANLANDHNQLVMDLMKRIARKHNFAVLLHEKPYSGVNGSGKHNNWSLCTDTGINLFAPGKNPKGNMLFLTFLVNVLMMVYKNQDLLRASIASAGNSYRLGANEAPPCHIVHIPGKAAILHSRRDSPPGEQQQNDRRRKDNSETGHRTYSRNSIRYDGPQPNVPLCLHR</sequence>
<dbReference type="AlphaFoldDB" id="E5WZG1"/>
<evidence type="ECO:0000259" key="4">
    <source>
        <dbReference type="PROSITE" id="PS51986"/>
    </source>
</evidence>
<reference evidence="6 7" key="1">
    <citation type="submission" date="2010-10" db="EMBL/GenBank/DDBJ databases">
        <title>The Genome Sequence of Bacteroides eggerthii strain 1_2_48FAA.</title>
        <authorList>
            <consortium name="The Broad Institute Genome Sequencing Platform"/>
            <person name="Ward D."/>
            <person name="Earl A."/>
            <person name="Feldgarden M."/>
            <person name="Young S.K."/>
            <person name="Gargeya S."/>
            <person name="Zeng Q."/>
            <person name="Alvarado L."/>
            <person name="Berlin A."/>
            <person name="Bochicchio J."/>
            <person name="Chapman S.B."/>
            <person name="Chen Z."/>
            <person name="Freedman E."/>
            <person name="Gellesch M."/>
            <person name="Goldberg J."/>
            <person name="Griggs A."/>
            <person name="Gujja S."/>
            <person name="Heilman E."/>
            <person name="Heiman D."/>
            <person name="Howarth C."/>
            <person name="Mehta T."/>
            <person name="Neiman D."/>
            <person name="Pearson M."/>
            <person name="Roberts A."/>
            <person name="Saif S."/>
            <person name="Shea T."/>
            <person name="Shenoy N."/>
            <person name="Sisk P."/>
            <person name="Stolte C."/>
            <person name="Sykes S."/>
            <person name="White J."/>
            <person name="Yandava C."/>
            <person name="Allen-Vercoe E."/>
            <person name="Ambrose C."/>
            <person name="Strauss J."/>
            <person name="Daigneault M."/>
            <person name="Haas B."/>
            <person name="Nusbaum C."/>
            <person name="Birren B."/>
        </authorList>
    </citation>
    <scope>NUCLEOTIDE SEQUENCE [LARGE SCALE GENOMIC DNA]</scope>
    <source>
        <strain evidence="6 7">1_2_48FAA</strain>
    </source>
</reference>
<dbReference type="PROSITE" id="PS51986">
    <property type="entry name" value="GS_BETA_GRASP"/>
    <property type="match status" value="1"/>
</dbReference>
<dbReference type="InterPro" id="IPR022147">
    <property type="entry name" value="GSIII_N"/>
</dbReference>
<feature type="compositionally biased region" description="Basic and acidic residues" evidence="3">
    <location>
        <begin position="421"/>
        <end position="445"/>
    </location>
</feature>
<evidence type="ECO:0000313" key="6">
    <source>
        <dbReference type="EMBL" id="EFV29746.1"/>
    </source>
</evidence>
<dbReference type="PANTHER" id="PTHR42974">
    <property type="entry name" value="GLUTAMINE SYNTHETASE"/>
    <property type="match status" value="1"/>
</dbReference>
<protein>
    <submittedName>
        <fullName evidence="6">Glutamine synthetase</fullName>
    </submittedName>
</protein>
<evidence type="ECO:0000256" key="3">
    <source>
        <dbReference type="SAM" id="MobiDB-lite"/>
    </source>
</evidence>
<dbReference type="EMBL" id="ACWG01000025">
    <property type="protein sequence ID" value="EFV29746.1"/>
    <property type="molecule type" value="Genomic_DNA"/>
</dbReference>
<evidence type="ECO:0000256" key="2">
    <source>
        <dbReference type="RuleBase" id="RU000384"/>
    </source>
</evidence>
<evidence type="ECO:0000256" key="1">
    <source>
        <dbReference type="PROSITE-ProRule" id="PRU01330"/>
    </source>
</evidence>
<dbReference type="Pfam" id="PF12437">
    <property type="entry name" value="GSIII_N"/>
    <property type="match status" value="1"/>
</dbReference>
<comment type="caution">
    <text evidence="6">The sequence shown here is derived from an EMBL/GenBank/DDBJ whole genome shotgun (WGS) entry which is preliminary data.</text>
</comment>
<dbReference type="InterPro" id="IPR014746">
    <property type="entry name" value="Gln_synth/guanido_kin_cat_dom"/>
</dbReference>
<name>E5WZG1_9BACE</name>
<evidence type="ECO:0000259" key="5">
    <source>
        <dbReference type="PROSITE" id="PS51987"/>
    </source>
</evidence>
<dbReference type="InterPro" id="IPR008146">
    <property type="entry name" value="Gln_synth_cat_dom"/>
</dbReference>
<dbReference type="SUPFAM" id="SSF55931">
    <property type="entry name" value="Glutamine synthetase/guanido kinase"/>
    <property type="match status" value="1"/>
</dbReference>
<dbReference type="InterPro" id="IPR052725">
    <property type="entry name" value="GS_Type-3"/>
</dbReference>
<feature type="domain" description="GS beta-grasp" evidence="4">
    <location>
        <begin position="85"/>
        <end position="174"/>
    </location>
</feature>
<dbReference type="InterPro" id="IPR027303">
    <property type="entry name" value="Gln_synth_gly_rich_site"/>
</dbReference>
<accession>E5WZG1</accession>
<proteinExistence type="inferred from homology"/>
<dbReference type="Proteomes" id="UP000003246">
    <property type="component" value="Unassembled WGS sequence"/>
</dbReference>
<dbReference type="PROSITE" id="PS51987">
    <property type="entry name" value="GS_CATALYTIC"/>
    <property type="match status" value="1"/>
</dbReference>
<dbReference type="Pfam" id="PF00120">
    <property type="entry name" value="Gln-synt_C"/>
    <property type="match status" value="1"/>
</dbReference>
<dbReference type="PROSITE" id="PS00181">
    <property type="entry name" value="GLNA_ATP"/>
    <property type="match status" value="1"/>
</dbReference>
<gene>
    <name evidence="6" type="ORF">HMPREF1016_02128</name>
</gene>
<dbReference type="HOGENOM" id="CLU_638629_0_0_10"/>
<dbReference type="InterPro" id="IPR008147">
    <property type="entry name" value="Gln_synt_N"/>
</dbReference>
<feature type="domain" description="GS catalytic" evidence="5">
    <location>
        <begin position="179"/>
        <end position="468"/>
    </location>
</feature>